<proteinExistence type="predicted"/>
<protein>
    <submittedName>
        <fullName evidence="2">Uncharacterized protein</fullName>
    </submittedName>
</protein>
<organism evidence="2 3">
    <name type="scientific">Burkholderia pseudomallei (strain 1026b)</name>
    <dbReference type="NCBI Taxonomy" id="884204"/>
    <lineage>
        <taxon>Bacteria</taxon>
        <taxon>Pseudomonadati</taxon>
        <taxon>Pseudomonadota</taxon>
        <taxon>Betaproteobacteria</taxon>
        <taxon>Burkholderiales</taxon>
        <taxon>Burkholderiaceae</taxon>
        <taxon>Burkholderia</taxon>
        <taxon>pseudomallei group</taxon>
    </lineage>
</organism>
<accession>A0A0H3HGI4</accession>
<reference evidence="2 3" key="1">
    <citation type="journal article" date="2012" name="PLoS ONE">
        <title>Evolution of Burkholderia pseudomallei in recurrent melioidosis.</title>
        <authorList>
            <person name="Hayden H.S."/>
            <person name="Lim R."/>
            <person name="Brittnacher M.J."/>
            <person name="Sims E.H."/>
            <person name="Ramage E.R."/>
            <person name="Fong C."/>
            <person name="Wu Z."/>
            <person name="Crist E."/>
            <person name="Chang J."/>
            <person name="Zhou Y."/>
            <person name="Radey M."/>
            <person name="Rohmer L."/>
            <person name="Haugen E."/>
            <person name="Gillett W."/>
            <person name="Wuthiekanun V."/>
            <person name="Peacock S.J."/>
            <person name="Kaul R."/>
            <person name="Miller S.I."/>
            <person name="Manoil C."/>
            <person name="Jacobs M.A."/>
        </authorList>
    </citation>
    <scope>NUCLEOTIDE SEQUENCE [LARGE SCALE GENOMIC DNA]</scope>
    <source>
        <strain evidence="2 3">1026b</strain>
    </source>
</reference>
<feature type="compositionally biased region" description="Polar residues" evidence="1">
    <location>
        <begin position="21"/>
        <end position="34"/>
    </location>
</feature>
<evidence type="ECO:0000313" key="2">
    <source>
        <dbReference type="EMBL" id="AFI65519.1"/>
    </source>
</evidence>
<dbReference type="EMBL" id="CP002833">
    <property type="protein sequence ID" value="AFI65519.1"/>
    <property type="molecule type" value="Genomic_DNA"/>
</dbReference>
<dbReference type="KEGG" id="bpz:BP1026B_I0864"/>
<dbReference type="AlphaFoldDB" id="A0A0H3HGI4"/>
<name>A0A0H3HGI4_BURP2</name>
<gene>
    <name evidence="2" type="ordered locus">BP1026B_I0864</name>
</gene>
<dbReference type="Proteomes" id="UP000010087">
    <property type="component" value="Chromosome 1"/>
</dbReference>
<evidence type="ECO:0000256" key="1">
    <source>
        <dbReference type="SAM" id="MobiDB-lite"/>
    </source>
</evidence>
<evidence type="ECO:0000313" key="3">
    <source>
        <dbReference type="Proteomes" id="UP000010087"/>
    </source>
</evidence>
<sequence>MAGEWPDEARTHTAGRGQRAPANTASKHTASTLRAPQGALSLRPGTAAGRGASCARRRVAAYAAARPQRGVSNPARLSRLGCSFLGFDVAKLRALAGPYRAHAVLFATGGCAGPTSCRAAAANKFFLSNIPLPRHGSNRIRLWARSLPERGAVRATCCFHS</sequence>
<feature type="region of interest" description="Disordered" evidence="1">
    <location>
        <begin position="1"/>
        <end position="49"/>
    </location>
</feature>